<proteinExistence type="inferred from homology"/>
<name>A0AAW6RI68_9BURK</name>
<comment type="similarity">
    <text evidence="1">Belongs to the peptidase C40 family.</text>
</comment>
<dbReference type="InterPro" id="IPR000064">
    <property type="entry name" value="NLP_P60_dom"/>
</dbReference>
<sequence length="217" mass="22981">MLNKLLLLCLALTAFAVHASPEQDPLAALLASRGLLPVSTPVSGPSVSPDQASKLLMTALGFSGSTYRMGGTSVETGFDCSGFVQHMYRDAVGLKLPRDTASQAAATQPIDAAHLAPGDLVFFNTQRRAHSHVGIYVGDGKFIHAPRTGEKVRLESMNARYWQQRFDGARRVLSGLKPPVPSAIAAPLMPPPSSPTEAAESAIAAAERAGLLPRRSR</sequence>
<dbReference type="SUPFAM" id="SSF54001">
    <property type="entry name" value="Cysteine proteinases"/>
    <property type="match status" value="1"/>
</dbReference>
<dbReference type="Proteomes" id="UP001237156">
    <property type="component" value="Unassembled WGS sequence"/>
</dbReference>
<gene>
    <name evidence="8" type="ORF">QB898_09520</name>
</gene>
<evidence type="ECO:0000256" key="1">
    <source>
        <dbReference type="ARBA" id="ARBA00007074"/>
    </source>
</evidence>
<evidence type="ECO:0000256" key="3">
    <source>
        <dbReference type="ARBA" id="ARBA00022801"/>
    </source>
</evidence>
<protein>
    <submittedName>
        <fullName evidence="8">C40 family peptidase</fullName>
    </submittedName>
</protein>
<feature type="compositionally biased region" description="Low complexity" evidence="5">
    <location>
        <begin position="195"/>
        <end position="209"/>
    </location>
</feature>
<dbReference type="Gene3D" id="3.90.1720.10">
    <property type="entry name" value="endopeptidase domain like (from Nostoc punctiforme)"/>
    <property type="match status" value="1"/>
</dbReference>
<dbReference type="GO" id="GO:0008234">
    <property type="term" value="F:cysteine-type peptidase activity"/>
    <property type="evidence" value="ECO:0007669"/>
    <property type="project" value="UniProtKB-KW"/>
</dbReference>
<dbReference type="PROSITE" id="PS51935">
    <property type="entry name" value="NLPC_P60"/>
    <property type="match status" value="1"/>
</dbReference>
<reference evidence="8 9" key="1">
    <citation type="submission" date="2023-04" db="EMBL/GenBank/DDBJ databases">
        <title>Ottowia paracancer sp. nov., isolated from human stomach.</title>
        <authorList>
            <person name="Song Y."/>
        </authorList>
    </citation>
    <scope>NUCLEOTIDE SEQUENCE [LARGE SCALE GENOMIC DNA]</scope>
    <source>
        <strain evidence="8 9">10c7w1</strain>
    </source>
</reference>
<feature type="domain" description="NlpC/P60" evidence="7">
    <location>
        <begin position="49"/>
        <end position="173"/>
    </location>
</feature>
<dbReference type="RefSeq" id="WP_279524756.1">
    <property type="nucleotide sequence ID" value="NZ_JARVII010000019.1"/>
</dbReference>
<dbReference type="Pfam" id="PF00877">
    <property type="entry name" value="NLPC_P60"/>
    <property type="match status" value="1"/>
</dbReference>
<evidence type="ECO:0000313" key="9">
    <source>
        <dbReference type="Proteomes" id="UP001237156"/>
    </source>
</evidence>
<evidence type="ECO:0000259" key="7">
    <source>
        <dbReference type="PROSITE" id="PS51935"/>
    </source>
</evidence>
<dbReference type="EMBL" id="JARVII010000019">
    <property type="protein sequence ID" value="MDG9699945.1"/>
    <property type="molecule type" value="Genomic_DNA"/>
</dbReference>
<accession>A0AAW6RI68</accession>
<evidence type="ECO:0000256" key="6">
    <source>
        <dbReference type="SAM" id="SignalP"/>
    </source>
</evidence>
<keyword evidence="6" id="KW-0732">Signal</keyword>
<dbReference type="AlphaFoldDB" id="A0AAW6RI68"/>
<feature type="signal peptide" evidence="6">
    <location>
        <begin position="1"/>
        <end position="19"/>
    </location>
</feature>
<dbReference type="PANTHER" id="PTHR47053:SF1">
    <property type="entry name" value="MUREIN DD-ENDOPEPTIDASE MEPH-RELATED"/>
    <property type="match status" value="1"/>
</dbReference>
<feature type="chain" id="PRO_5043330738" evidence="6">
    <location>
        <begin position="20"/>
        <end position="217"/>
    </location>
</feature>
<keyword evidence="2" id="KW-0645">Protease</keyword>
<evidence type="ECO:0000313" key="8">
    <source>
        <dbReference type="EMBL" id="MDG9699945.1"/>
    </source>
</evidence>
<keyword evidence="9" id="KW-1185">Reference proteome</keyword>
<dbReference type="PANTHER" id="PTHR47053">
    <property type="entry name" value="MUREIN DD-ENDOPEPTIDASE MEPH-RELATED"/>
    <property type="match status" value="1"/>
</dbReference>
<evidence type="ECO:0000256" key="5">
    <source>
        <dbReference type="SAM" id="MobiDB-lite"/>
    </source>
</evidence>
<keyword evidence="3" id="KW-0378">Hydrolase</keyword>
<dbReference type="InterPro" id="IPR038765">
    <property type="entry name" value="Papain-like_cys_pep_sf"/>
</dbReference>
<keyword evidence="4" id="KW-0788">Thiol protease</keyword>
<evidence type="ECO:0000256" key="2">
    <source>
        <dbReference type="ARBA" id="ARBA00022670"/>
    </source>
</evidence>
<dbReference type="InterPro" id="IPR051202">
    <property type="entry name" value="Peptidase_C40"/>
</dbReference>
<evidence type="ECO:0000256" key="4">
    <source>
        <dbReference type="ARBA" id="ARBA00022807"/>
    </source>
</evidence>
<feature type="region of interest" description="Disordered" evidence="5">
    <location>
        <begin position="184"/>
        <end position="217"/>
    </location>
</feature>
<organism evidence="8 9">
    <name type="scientific">Ottowia cancrivicina</name>
    <dbReference type="NCBI Taxonomy" id="3040346"/>
    <lineage>
        <taxon>Bacteria</taxon>
        <taxon>Pseudomonadati</taxon>
        <taxon>Pseudomonadota</taxon>
        <taxon>Betaproteobacteria</taxon>
        <taxon>Burkholderiales</taxon>
        <taxon>Comamonadaceae</taxon>
        <taxon>Ottowia</taxon>
    </lineage>
</organism>
<comment type="caution">
    <text evidence="8">The sequence shown here is derived from an EMBL/GenBank/DDBJ whole genome shotgun (WGS) entry which is preliminary data.</text>
</comment>
<dbReference type="GO" id="GO:0006508">
    <property type="term" value="P:proteolysis"/>
    <property type="evidence" value="ECO:0007669"/>
    <property type="project" value="UniProtKB-KW"/>
</dbReference>